<evidence type="ECO:0000313" key="3">
    <source>
        <dbReference type="Proteomes" id="UP000305848"/>
    </source>
</evidence>
<dbReference type="InterPro" id="IPR000601">
    <property type="entry name" value="PKD_dom"/>
</dbReference>
<feature type="domain" description="PKD" evidence="1">
    <location>
        <begin position="909"/>
        <end position="953"/>
    </location>
</feature>
<name>A0A4U3L494_9BACT</name>
<dbReference type="PROSITE" id="PS50093">
    <property type="entry name" value="PKD"/>
    <property type="match status" value="4"/>
</dbReference>
<comment type="caution">
    <text evidence="2">The sequence shown here is derived from an EMBL/GenBank/DDBJ whole genome shotgun (WGS) entry which is preliminary data.</text>
</comment>
<dbReference type="Pfam" id="PF25778">
    <property type="entry name" value="DUF7948"/>
    <property type="match status" value="1"/>
</dbReference>
<feature type="domain" description="PKD" evidence="1">
    <location>
        <begin position="1082"/>
        <end position="1139"/>
    </location>
</feature>
<reference evidence="2 3" key="1">
    <citation type="submission" date="2019-05" db="EMBL/GenBank/DDBJ databases">
        <title>Panacibacter sp. strain 17mud1-8 Genome sequencing and assembly.</title>
        <authorList>
            <person name="Chhetri G."/>
        </authorList>
    </citation>
    <scope>NUCLEOTIDE SEQUENCE [LARGE SCALE GENOMIC DNA]</scope>
    <source>
        <strain evidence="2 3">17mud1-8</strain>
    </source>
</reference>
<dbReference type="Proteomes" id="UP000305848">
    <property type="component" value="Unassembled WGS sequence"/>
</dbReference>
<dbReference type="OrthoDB" id="1652165at2"/>
<dbReference type="SMART" id="SM00089">
    <property type="entry name" value="PKD"/>
    <property type="match status" value="4"/>
</dbReference>
<dbReference type="EMBL" id="SZQL01000004">
    <property type="protein sequence ID" value="TKK69948.1"/>
    <property type="molecule type" value="Genomic_DNA"/>
</dbReference>
<dbReference type="Gene3D" id="2.60.40.10">
    <property type="entry name" value="Immunoglobulins"/>
    <property type="match status" value="4"/>
</dbReference>
<keyword evidence="3" id="KW-1185">Reference proteome</keyword>
<dbReference type="Pfam" id="PF18911">
    <property type="entry name" value="PKD_4"/>
    <property type="match status" value="4"/>
</dbReference>
<feature type="domain" description="PKD" evidence="1">
    <location>
        <begin position="825"/>
        <end position="877"/>
    </location>
</feature>
<evidence type="ECO:0000259" key="1">
    <source>
        <dbReference type="PROSITE" id="PS50093"/>
    </source>
</evidence>
<evidence type="ECO:0000313" key="2">
    <source>
        <dbReference type="EMBL" id="TKK69948.1"/>
    </source>
</evidence>
<proteinExistence type="predicted"/>
<dbReference type="InterPro" id="IPR022409">
    <property type="entry name" value="PKD/Chitinase_dom"/>
</dbReference>
<dbReference type="Pfam" id="PF06739">
    <property type="entry name" value="SBBP"/>
    <property type="match status" value="1"/>
</dbReference>
<dbReference type="PANTHER" id="PTHR35580">
    <property type="entry name" value="CELL SURFACE GLYCOPROTEIN (S-LAYER PROTEIN)-LIKE PROTEIN"/>
    <property type="match status" value="1"/>
</dbReference>
<dbReference type="InterPro" id="IPR010620">
    <property type="entry name" value="SBBP_repeat"/>
</dbReference>
<gene>
    <name evidence="2" type="ORF">FC093_06800</name>
</gene>
<dbReference type="InterPro" id="IPR052918">
    <property type="entry name" value="Motility_Chemotaxis_Reg"/>
</dbReference>
<dbReference type="Pfam" id="PF13585">
    <property type="entry name" value="CHU_C"/>
    <property type="match status" value="1"/>
</dbReference>
<feature type="domain" description="PKD" evidence="1">
    <location>
        <begin position="999"/>
        <end position="1036"/>
    </location>
</feature>
<dbReference type="SUPFAM" id="SSF49299">
    <property type="entry name" value="PKD domain"/>
    <property type="match status" value="4"/>
</dbReference>
<organism evidence="2 3">
    <name type="scientific">Ilyomonas limi</name>
    <dbReference type="NCBI Taxonomy" id="2575867"/>
    <lineage>
        <taxon>Bacteria</taxon>
        <taxon>Pseudomonadati</taxon>
        <taxon>Bacteroidota</taxon>
        <taxon>Chitinophagia</taxon>
        <taxon>Chitinophagales</taxon>
        <taxon>Chitinophagaceae</taxon>
        <taxon>Ilyomonas</taxon>
    </lineage>
</organism>
<dbReference type="CDD" id="cd00146">
    <property type="entry name" value="PKD"/>
    <property type="match status" value="4"/>
</dbReference>
<dbReference type="PANTHER" id="PTHR35580:SF1">
    <property type="entry name" value="PHYTASE-LIKE DOMAIN-CONTAINING PROTEIN"/>
    <property type="match status" value="1"/>
</dbReference>
<dbReference type="InterPro" id="IPR057708">
    <property type="entry name" value="DUF7948"/>
</dbReference>
<dbReference type="InterPro" id="IPR013783">
    <property type="entry name" value="Ig-like_fold"/>
</dbReference>
<sequence>MHVLLIGFIAALITNIQVSQAQYIDFVENKGQWNSKVNFTGELNGGAFYLQKNGYKVLLNSDDDWRRIAEHYSGHSDASANNPKSSYGAQASNQKLPYIDPKHDTSGHSDDGGSSNLILHSHAYEVTFVGANPNPQIVPERQEDTYNNYFIGNDPSKWATNCKIYQAVVYKNMYPGIDVRYYTDNDKLKYDFIVHPGADADKIALRFDGTDGLSIKKGDLIIKTSLGDVTELSPIAYYSSTSKSTVPAIFMLSGNTVRFKVDTYPKDATLTIDPTLVFLTYTGSKADNWGYTATYDGYGNLYAGGIVFGTGYPITNGAFQSEFGGGDQAETHQQPIDIGLTKFNPTATARVYSTYVGGSGDEQPHSLVVDNAGNLIIAGRTTSKNFPATVIKYGPDNNNGDFDIFLAKFNSNGGLVAGRRIGGDAWDGVNIGPKDLDNKNAISTRQNYGDDARTEVITDAAGNIYLASCTKSSDFPVTANAFQKTFGGSQDGVFIKTSPDIATIFCASYLGGKGDDAAFVLALNPTNNNVYIAGGTGSNNFPGITAGVLHATYQGGICDGFISVINNSTYALSRSTYFGTGGTDLIYGVQFDKFGFPYVMGTATGIIPVKNSAWTTEATGKQFISKLKPDLSAFEYSTNFGSGTALPDISPTAFLVDRCENVYVSGWSGGINKNYQQNQSSSRLKVTPNAMQSVTDGDDFYFFVLKRNASDRLYASFFGQNGGFGDHVDGGTSRFDRQGVIYQAICANCIDHSVSLKTYPPNVVGPYNGARDGSGCNLAAVKLAFELAGIGNGVRASIEGRAYDTTGCVPLTVDFTDTLALGKKYVWNFGDGSPDTTTTTTNVSHTYTQVGDYRVRLISIDSSACNIADTAYTTIRARRDKALLSLTTTKLPPCTNLTYQFNNTSQYPSGKPFGPKSFVWDLGDGTIDTAIQVPPHTYASEGTYVVKLYLIDSNYCNAPDVLIDTLRIAANVKAQFDTPPYGCAPYDAVFNNTSLAGHTFAWNFGDGSPIDSSEYPTHHYENPGTYTVTLTVFDSATCNKQDQLSKTILVSASPVAGFTFGPIPAQENTFTTFTNTSTGANSYKWIFGDGEELETVRLDTLVRHIYNRTDTFTVQLIAYNQYGCTDTATARVYSIVVPLVDVPNALSPFGTNRRVSVQGYGIAKIDWKIYNRWGTMVFNSTSQKTGWDGTYKGVVQPMDVYTYVLDVQFSDGTKYRKTGDITLIR</sequence>
<accession>A0A4U3L494</accession>
<dbReference type="InterPro" id="IPR035986">
    <property type="entry name" value="PKD_dom_sf"/>
</dbReference>
<protein>
    <submittedName>
        <fullName evidence="2">PKD domain-containing protein</fullName>
    </submittedName>
</protein>
<dbReference type="AlphaFoldDB" id="A0A4U3L494"/>